<dbReference type="AlphaFoldDB" id="A0A176VJ55"/>
<evidence type="ECO:0000313" key="2">
    <source>
        <dbReference type="Proteomes" id="UP000077202"/>
    </source>
</evidence>
<accession>A0A176VJ55</accession>
<comment type="caution">
    <text evidence="1">The sequence shown here is derived from an EMBL/GenBank/DDBJ whole genome shotgun (WGS) entry which is preliminary data.</text>
</comment>
<evidence type="ECO:0000313" key="1">
    <source>
        <dbReference type="EMBL" id="OAE20944.1"/>
    </source>
</evidence>
<name>A0A176VJ55_MARPO</name>
<protein>
    <submittedName>
        <fullName evidence="1">Uncharacterized protein</fullName>
    </submittedName>
</protein>
<proteinExistence type="predicted"/>
<sequence>MKAASGGCVSRDSGQALSLKSSDNVGHAALSVPKGLALWGCKSMGRSDTDRRLGLDRREIFTFVERCLLEGTHLIDYRIENMRSDYFYPVLIALFPKFMTTGTPDDPDTYQESANYVGRGHNPVQSAQTSSWGFQGFQLSLLGQIGACQSLPQLMGSEIRSDGTRDFRLEEVPRMPELQAFSRALDGMSCKKRWERRRRKTTEFIKEDGFFCAVTMLQKKNVNFPLLDSGQETRSGAPMRKLRN</sequence>
<dbReference type="Proteomes" id="UP000077202">
    <property type="component" value="Unassembled WGS sequence"/>
</dbReference>
<dbReference type="EMBL" id="LVLJ01003560">
    <property type="protein sequence ID" value="OAE20944.1"/>
    <property type="molecule type" value="Genomic_DNA"/>
</dbReference>
<keyword evidence="2" id="KW-1185">Reference proteome</keyword>
<organism evidence="1 2">
    <name type="scientific">Marchantia polymorpha subsp. ruderalis</name>
    <dbReference type="NCBI Taxonomy" id="1480154"/>
    <lineage>
        <taxon>Eukaryota</taxon>
        <taxon>Viridiplantae</taxon>
        <taxon>Streptophyta</taxon>
        <taxon>Embryophyta</taxon>
        <taxon>Marchantiophyta</taxon>
        <taxon>Marchantiopsida</taxon>
        <taxon>Marchantiidae</taxon>
        <taxon>Marchantiales</taxon>
        <taxon>Marchantiaceae</taxon>
        <taxon>Marchantia</taxon>
    </lineage>
</organism>
<gene>
    <name evidence="1" type="ORF">AXG93_3846s1020</name>
</gene>
<reference evidence="1" key="1">
    <citation type="submission" date="2016-03" db="EMBL/GenBank/DDBJ databases">
        <title>Mechanisms controlling the formation of the plant cell surface in tip-growing cells are functionally conserved among land plants.</title>
        <authorList>
            <person name="Honkanen S."/>
            <person name="Jones V.A."/>
            <person name="Morieri G."/>
            <person name="Champion C."/>
            <person name="Hetherington A.J."/>
            <person name="Kelly S."/>
            <person name="Saint-Marcoux D."/>
            <person name="Proust H."/>
            <person name="Prescott H."/>
            <person name="Dolan L."/>
        </authorList>
    </citation>
    <scope>NUCLEOTIDE SEQUENCE [LARGE SCALE GENOMIC DNA]</scope>
    <source>
        <tissue evidence="1">Whole gametophyte</tissue>
    </source>
</reference>